<dbReference type="VEuPathDB" id="FungiDB:BTJ68_06906"/>
<dbReference type="EMBL" id="QWIM01002401">
    <property type="protein sequence ID" value="RMY13806.1"/>
    <property type="molecule type" value="Genomic_DNA"/>
</dbReference>
<feature type="region of interest" description="Disordered" evidence="1">
    <location>
        <begin position="1"/>
        <end position="25"/>
    </location>
</feature>
<evidence type="ECO:0000313" key="3">
    <source>
        <dbReference type="EMBL" id="RMY13806.1"/>
    </source>
</evidence>
<name>A0A3M6ZES0_HORWE</name>
<comment type="caution">
    <text evidence="3">The sequence shown here is derived from an EMBL/GenBank/DDBJ whole genome shotgun (WGS) entry which is preliminary data.</text>
</comment>
<dbReference type="Pfam" id="PF10021">
    <property type="entry name" value="PARG_cat_microb"/>
    <property type="match status" value="1"/>
</dbReference>
<dbReference type="Gene3D" id="3.40.220.10">
    <property type="entry name" value="Leucine Aminopeptidase, subunit E, domain 1"/>
    <property type="match status" value="1"/>
</dbReference>
<dbReference type="InterPro" id="IPR043472">
    <property type="entry name" value="Macro_dom-like"/>
</dbReference>
<evidence type="ECO:0000313" key="4">
    <source>
        <dbReference type="Proteomes" id="UP000276864"/>
    </source>
</evidence>
<dbReference type="NCBIfam" id="TIGR02452">
    <property type="entry name" value="TIGR02452 family protein"/>
    <property type="match status" value="1"/>
</dbReference>
<dbReference type="AlphaFoldDB" id="A0A3M6ZES0"/>
<sequence>MQDETTLMRPTREAGQSRAEQSRAELSDFVGPCTVTVIPNANRRQERAKRAKETVHRIVPDVLRSCPRARHGIHKAELIVDPYTNTPRGSSTALANAAIYDGPRIKVQCTDTLKAAAKLSEKPFTSKRTAPTLKTTREGQKNNVAILNMASPVRPGGGFLDGANSQEEFICARSTLYPSLWDSFYRLPELGGVWTPDVLVFRDSSPDAIELTKRDRYFVDVISAGMFRFPDNNRIRASDDKLDSACTCGVSYCDRDRELVTRKMKSVLRMAQSKGAEKLILGAWGCGAYGNPVKEVAKLWRKVIAGSPRQRRPNSERWEGIQEIIFAIPDRSMLREFQQAFEGVLATDLPTPPPEQATTHEKDAGAAATAEIPPTPIDPEKDFAELVDKIQETELQLEQMTNPRSRARIRDVLASLNRELAQGMAAKQAIADEDFTQSGDEQPDADLSENDLVLVASHEGNSIYNFDEHDLPSSSTDSGCETSELYDFRLHHHRPTSSSTTAAAAGMTTTTAPALDDHLPSHSEPDLDDEDEDLDGAYTAILHPSPRFDAKTGWFSGSIDEFHGFLKGSNGPRQMSRASPVLRPEDSAGLAGQGIDELVLEGYLGRYGDGSRGGAGDGGEGA</sequence>
<gene>
    <name evidence="3" type="ORF">D0866_14019</name>
</gene>
<protein>
    <recommendedName>
        <fullName evidence="2">Microbial-type PARG catalytic domain-containing protein</fullName>
    </recommendedName>
</protein>
<dbReference type="Proteomes" id="UP000276864">
    <property type="component" value="Unassembled WGS sequence"/>
</dbReference>
<dbReference type="PANTHER" id="PTHR35596">
    <property type="entry name" value="DUF2263 DOMAIN-CONTAINING PROTEIN"/>
    <property type="match status" value="1"/>
</dbReference>
<feature type="domain" description="Microbial-type PARG catalytic" evidence="2">
    <location>
        <begin position="103"/>
        <end position="202"/>
    </location>
</feature>
<accession>A0A3M6ZES0</accession>
<evidence type="ECO:0000259" key="2">
    <source>
        <dbReference type="Pfam" id="PF10021"/>
    </source>
</evidence>
<organism evidence="3 4">
    <name type="scientific">Hortaea werneckii</name>
    <name type="common">Black yeast</name>
    <name type="synonym">Cladosporium werneckii</name>
    <dbReference type="NCBI Taxonomy" id="91943"/>
    <lineage>
        <taxon>Eukaryota</taxon>
        <taxon>Fungi</taxon>
        <taxon>Dikarya</taxon>
        <taxon>Ascomycota</taxon>
        <taxon>Pezizomycotina</taxon>
        <taxon>Dothideomycetes</taxon>
        <taxon>Dothideomycetidae</taxon>
        <taxon>Mycosphaerellales</taxon>
        <taxon>Teratosphaeriaceae</taxon>
        <taxon>Hortaea</taxon>
    </lineage>
</organism>
<feature type="region of interest" description="Disordered" evidence="1">
    <location>
        <begin position="512"/>
        <end position="531"/>
    </location>
</feature>
<feature type="region of interest" description="Disordered" evidence="1">
    <location>
        <begin position="346"/>
        <end position="379"/>
    </location>
</feature>
<proteinExistence type="predicted"/>
<dbReference type="SUPFAM" id="SSF52949">
    <property type="entry name" value="Macro domain-like"/>
    <property type="match status" value="1"/>
</dbReference>
<dbReference type="InterPro" id="IPR019261">
    <property type="entry name" value="PARG_cat_microbial"/>
</dbReference>
<dbReference type="PANTHER" id="PTHR35596:SF1">
    <property type="entry name" value="MICROBIAL-TYPE PARG CATALYTIC DOMAIN-CONTAINING PROTEIN"/>
    <property type="match status" value="1"/>
</dbReference>
<evidence type="ECO:0000256" key="1">
    <source>
        <dbReference type="SAM" id="MobiDB-lite"/>
    </source>
</evidence>
<feature type="compositionally biased region" description="Basic and acidic residues" evidence="1">
    <location>
        <begin position="515"/>
        <end position="525"/>
    </location>
</feature>
<reference evidence="3 4" key="1">
    <citation type="journal article" date="2018" name="BMC Genomics">
        <title>Genomic evidence for intraspecific hybridization in a clonal and extremely halotolerant yeast.</title>
        <authorList>
            <person name="Gostincar C."/>
            <person name="Stajich J.E."/>
            <person name="Zupancic J."/>
            <person name="Zalar P."/>
            <person name="Gunde-Cimerman N."/>
        </authorList>
    </citation>
    <scope>NUCLEOTIDE SEQUENCE [LARGE SCALE GENOMIC DNA]</scope>
    <source>
        <strain evidence="3 4">EXF-6651</strain>
    </source>
</reference>
<dbReference type="InterPro" id="IPR012664">
    <property type="entry name" value="CHP02452"/>
</dbReference>